<accession>A0A409X3M7</accession>
<dbReference type="Proteomes" id="UP000283269">
    <property type="component" value="Unassembled WGS sequence"/>
</dbReference>
<dbReference type="EMBL" id="NHYD01002726">
    <property type="protein sequence ID" value="PPQ85355.1"/>
    <property type="molecule type" value="Genomic_DNA"/>
</dbReference>
<feature type="compositionally biased region" description="Polar residues" evidence="1">
    <location>
        <begin position="1"/>
        <end position="10"/>
    </location>
</feature>
<comment type="caution">
    <text evidence="2">The sequence shown here is derived from an EMBL/GenBank/DDBJ whole genome shotgun (WGS) entry which is preliminary data.</text>
</comment>
<feature type="compositionally biased region" description="Polar residues" evidence="1">
    <location>
        <begin position="451"/>
        <end position="481"/>
    </location>
</feature>
<dbReference type="STRING" id="93625.A0A409X3M7"/>
<evidence type="ECO:0000256" key="1">
    <source>
        <dbReference type="SAM" id="MobiDB-lite"/>
    </source>
</evidence>
<dbReference type="OrthoDB" id="3222453at2759"/>
<evidence type="ECO:0000313" key="3">
    <source>
        <dbReference type="Proteomes" id="UP000283269"/>
    </source>
</evidence>
<feature type="region of interest" description="Disordered" evidence="1">
    <location>
        <begin position="1"/>
        <end position="53"/>
    </location>
</feature>
<feature type="region of interest" description="Disordered" evidence="1">
    <location>
        <begin position="447"/>
        <end position="489"/>
    </location>
</feature>
<feature type="region of interest" description="Disordered" evidence="1">
    <location>
        <begin position="75"/>
        <end position="146"/>
    </location>
</feature>
<feature type="compositionally biased region" description="Basic and acidic residues" evidence="1">
    <location>
        <begin position="129"/>
        <end position="146"/>
    </location>
</feature>
<evidence type="ECO:0000313" key="2">
    <source>
        <dbReference type="EMBL" id="PPQ85355.1"/>
    </source>
</evidence>
<gene>
    <name evidence="2" type="ORF">CVT25_000646</name>
</gene>
<protein>
    <submittedName>
        <fullName evidence="2">Uncharacterized protein</fullName>
    </submittedName>
</protein>
<sequence>MGNNTSSVKPTNDAGCFSGLFDRDSRPAPNLSMPAEAAQQLSVERRRKRNVTAPIQLRNRAAAAMFESAQNTQIHGGNFTAQHGPHATLTVNINSGPSGNRSVRHQAGDQDQRINPLANRPLPDIPPEENSRNDHLTRPPTTGDEHRRLLEAGNQPFQKSNELYEQHLLQKGRGHPLWIPQPNIRLPTSYRVKGVCIGDVGIITPDGSFDFLFNICLPATDPIHSDELPEGFVPIDPPLSQRDVREFKEFTNGSYLASSSVSKVQHSHTESRVLAFESSASEGAILTMPEGAYKEELNNISKFRNHVAIHAESWYKFVNGPCGREAQNGDLRVVVGCDKTTYWGMATFYNLFQQTNFRLNYVSRHSENGQHVPGDMYSWEHSGTAEVRVGPGAEETDELTSETTHSLLRNQCLFLRTLTVTLSDALWQDLHRSLGLDVSLNQPLPPINDVSLGSSRTSEQSRVQPQRTSSYSSKGAQGSQHSQHHPNAFAVRNPGDVIIHHSLPSPPTVHPAKLINKFLLKEKPEAKIAITNDRDWYFISPLNVSILSDPSRLIPRICGTSDICISDGVVYLEPKGSDLRILHPEMVSPVHELINGTISVGEYLFSCSPTHRHLLLEHLQSRLLEGFMVDNKLTLREYIKSQSSSTASLSIVGALENLLVRTSSGSLEVTPRPGSTLLNNRTQKAHLEGHPHRLVSLDEIIHSVRISLSKADSLPIQLILPETIPMLRARLSTYSTSIVVECQVPYLLKLAHALFGRYLQNQQRDDLDEAICYYEEASTSMTPIASYRHVEALLGLCFSLYQRLHLTGRFEDLVDLVKGLEAQADIDYAELLRGESMSSKNAQRQSSSNSAEPYAKFWDDESTESLILSLQEQVQPLIVVPPEQVQSFPVIITSELRQLMNVESRATNLIYLSNVPDVDIKRYLIDCFRKIREAHPRRAALPIGDWPEDHQVNTLVKLSSGKFIYPVTAMRYVSSPHHIPTDRLLEVLTNAMLGGGLKALYSMIINKIENFFEVARLLGFIAISGQDFCLTPRRLEEQLFLNQGDVRRLIFDLDPFVEFVDEETPIRFWHPSFSNFLLGPASPTGHYLDPGMMHNESVRLCIRHLKRFHETGRDWDNYPASVEYSVVNITEHLEKAELRDGSLRLEIFDVPYVQCLLKWTPGTKRVYRPDQLFCQFLLALKNSRFYNKDELYMHHRGIWDQAVRDRLAKSPLDFGLTLCLTLVAAQWSIVDPLDTLKHISAIHPSQRHEDIYPFGLFLYCLSEDLSWPHGWRPEDQYRQLLLDFLFDSSRSGPYYLDQLKFTIVAKALIDFIVRPWDDWKRSIRDSKAWENILLIFSQILKHIGYKEELMEALRQTNFLFRLPFTKESEPEMSKHIMAVIAGIEEYVGRNGTGRSTDVLHVLIRDESEKTLAEFHGNKNAL</sequence>
<organism evidence="2 3">
    <name type="scientific">Psilocybe cyanescens</name>
    <dbReference type="NCBI Taxonomy" id="93625"/>
    <lineage>
        <taxon>Eukaryota</taxon>
        <taxon>Fungi</taxon>
        <taxon>Dikarya</taxon>
        <taxon>Basidiomycota</taxon>
        <taxon>Agaricomycotina</taxon>
        <taxon>Agaricomycetes</taxon>
        <taxon>Agaricomycetidae</taxon>
        <taxon>Agaricales</taxon>
        <taxon>Agaricineae</taxon>
        <taxon>Strophariaceae</taxon>
        <taxon>Psilocybe</taxon>
    </lineage>
</organism>
<feature type="compositionally biased region" description="Polar residues" evidence="1">
    <location>
        <begin position="89"/>
        <end position="101"/>
    </location>
</feature>
<name>A0A409X3M7_PSICY</name>
<dbReference type="InParanoid" id="A0A409X3M7"/>
<keyword evidence="3" id="KW-1185">Reference proteome</keyword>
<reference evidence="2 3" key="1">
    <citation type="journal article" date="2018" name="Evol. Lett.">
        <title>Horizontal gene cluster transfer increased hallucinogenic mushroom diversity.</title>
        <authorList>
            <person name="Reynolds H.T."/>
            <person name="Vijayakumar V."/>
            <person name="Gluck-Thaler E."/>
            <person name="Korotkin H.B."/>
            <person name="Matheny P.B."/>
            <person name="Slot J.C."/>
        </authorList>
    </citation>
    <scope>NUCLEOTIDE SEQUENCE [LARGE SCALE GENOMIC DNA]</scope>
    <source>
        <strain evidence="2 3">2631</strain>
    </source>
</reference>
<proteinExistence type="predicted"/>